<gene>
    <name evidence="1" type="primary">ORF20953</name>
</gene>
<sequence length="49" mass="5708">MSNWMIRSRFAGQCLDFLAPHEHTREMTKKNPVDVESEVQALVSENYIV</sequence>
<proteinExistence type="predicted"/>
<reference evidence="1" key="1">
    <citation type="submission" date="2014-12" db="EMBL/GenBank/DDBJ databases">
        <title>Insight into the proteome of Arion vulgaris.</title>
        <authorList>
            <person name="Aradska J."/>
            <person name="Bulat T."/>
            <person name="Smidak R."/>
            <person name="Sarate P."/>
            <person name="Gangsoo J."/>
            <person name="Sialana F."/>
            <person name="Bilban M."/>
            <person name="Lubec G."/>
        </authorList>
    </citation>
    <scope>NUCLEOTIDE SEQUENCE</scope>
    <source>
        <tissue evidence="1">Skin</tissue>
    </source>
</reference>
<accession>A0A0B6YBF2</accession>
<dbReference type="EMBL" id="HACG01006797">
    <property type="protein sequence ID" value="CEK53662.1"/>
    <property type="molecule type" value="Transcribed_RNA"/>
</dbReference>
<protein>
    <submittedName>
        <fullName evidence="1">Uncharacterized protein</fullName>
    </submittedName>
</protein>
<name>A0A0B6YBF2_9EUPU</name>
<dbReference type="AlphaFoldDB" id="A0A0B6YBF2"/>
<evidence type="ECO:0000313" key="1">
    <source>
        <dbReference type="EMBL" id="CEK53662.1"/>
    </source>
</evidence>
<organism evidence="1">
    <name type="scientific">Arion vulgaris</name>
    <dbReference type="NCBI Taxonomy" id="1028688"/>
    <lineage>
        <taxon>Eukaryota</taxon>
        <taxon>Metazoa</taxon>
        <taxon>Spiralia</taxon>
        <taxon>Lophotrochozoa</taxon>
        <taxon>Mollusca</taxon>
        <taxon>Gastropoda</taxon>
        <taxon>Heterobranchia</taxon>
        <taxon>Euthyneura</taxon>
        <taxon>Panpulmonata</taxon>
        <taxon>Eupulmonata</taxon>
        <taxon>Stylommatophora</taxon>
        <taxon>Helicina</taxon>
        <taxon>Arionoidea</taxon>
        <taxon>Arionidae</taxon>
        <taxon>Arion</taxon>
    </lineage>
</organism>